<dbReference type="Proteomes" id="UP001551482">
    <property type="component" value="Unassembled WGS sequence"/>
</dbReference>
<dbReference type="InterPro" id="IPR003741">
    <property type="entry name" value="LUD_dom"/>
</dbReference>
<organism evidence="2 3">
    <name type="scientific">Streptodolium elevatio</name>
    <dbReference type="NCBI Taxonomy" id="3157996"/>
    <lineage>
        <taxon>Bacteria</taxon>
        <taxon>Bacillati</taxon>
        <taxon>Actinomycetota</taxon>
        <taxon>Actinomycetes</taxon>
        <taxon>Kitasatosporales</taxon>
        <taxon>Streptomycetaceae</taxon>
        <taxon>Streptodolium</taxon>
    </lineage>
</organism>
<evidence type="ECO:0000259" key="1">
    <source>
        <dbReference type="Pfam" id="PF02589"/>
    </source>
</evidence>
<dbReference type="InterPro" id="IPR024185">
    <property type="entry name" value="FTHF_cligase-like_sf"/>
</dbReference>
<keyword evidence="3" id="KW-1185">Reference proteome</keyword>
<comment type="caution">
    <text evidence="2">The sequence shown here is derived from an EMBL/GenBank/DDBJ whole genome shotgun (WGS) entry which is preliminary data.</text>
</comment>
<gene>
    <name evidence="2" type="ORF">AB0C36_14305</name>
</gene>
<dbReference type="SUPFAM" id="SSF100950">
    <property type="entry name" value="NagB/RpiA/CoA transferase-like"/>
    <property type="match status" value="1"/>
</dbReference>
<reference evidence="2 3" key="1">
    <citation type="submission" date="2024-06" db="EMBL/GenBank/DDBJ databases">
        <title>The Natural Products Discovery Center: Release of the First 8490 Sequenced Strains for Exploring Actinobacteria Biosynthetic Diversity.</title>
        <authorList>
            <person name="Kalkreuter E."/>
            <person name="Kautsar S.A."/>
            <person name="Yang D."/>
            <person name="Bader C.D."/>
            <person name="Teijaro C.N."/>
            <person name="Fluegel L."/>
            <person name="Davis C.M."/>
            <person name="Simpson J.R."/>
            <person name="Lauterbach L."/>
            <person name="Steele A.D."/>
            <person name="Gui C."/>
            <person name="Meng S."/>
            <person name="Li G."/>
            <person name="Viehrig K."/>
            <person name="Ye F."/>
            <person name="Su P."/>
            <person name="Kiefer A.F."/>
            <person name="Nichols A."/>
            <person name="Cepeda A.J."/>
            <person name="Yan W."/>
            <person name="Fan B."/>
            <person name="Jiang Y."/>
            <person name="Adhikari A."/>
            <person name="Zheng C.-J."/>
            <person name="Schuster L."/>
            <person name="Cowan T.M."/>
            <person name="Smanski M.J."/>
            <person name="Chevrette M.G."/>
            <person name="De Carvalho L.P.S."/>
            <person name="Shen B."/>
        </authorList>
    </citation>
    <scope>NUCLEOTIDE SEQUENCE [LARGE SCALE GENOMIC DNA]</scope>
    <source>
        <strain evidence="2 3">NPDC048946</strain>
    </source>
</reference>
<feature type="domain" description="LUD" evidence="1">
    <location>
        <begin position="163"/>
        <end position="261"/>
    </location>
</feature>
<dbReference type="Pfam" id="PF02589">
    <property type="entry name" value="LUD_dom"/>
    <property type="match status" value="1"/>
</dbReference>
<protein>
    <submittedName>
        <fullName evidence="2">Lactate utilization protein C</fullName>
    </submittedName>
</protein>
<name>A0ABV3DIC3_9ACTN</name>
<dbReference type="RefSeq" id="WP_358353536.1">
    <property type="nucleotide sequence ID" value="NZ_JBEZFP010000030.1"/>
</dbReference>
<accession>A0ABV3DIC3</accession>
<sequence>MTAPTDPARPDPAADDPATLLSHTALQHVDLTDPPGLPHTDLAHPGLPHTYPGLPSEAKAEILARIRGSLSGDGRPPRAVVDRTYRRTRDEGTDLIGLFAERAGDYRAHVVRANARTLVDTAVSLLTEAGVARLVVPPGKRLGWLAATGVELVYDDPPLTTDQLDAEAGVATGCALAIAETGTIVLDAGPDQGRRVLTLLPDYHLCVVRADQIVGTVPEAIARLDPHRPQTWISGPSATSDIELNRVEGVHGPRTLHILLLS</sequence>
<evidence type="ECO:0000313" key="3">
    <source>
        <dbReference type="Proteomes" id="UP001551482"/>
    </source>
</evidence>
<dbReference type="EMBL" id="JBEZFP010000030">
    <property type="protein sequence ID" value="MEU8134674.1"/>
    <property type="molecule type" value="Genomic_DNA"/>
</dbReference>
<proteinExistence type="predicted"/>
<dbReference type="InterPro" id="IPR037171">
    <property type="entry name" value="NagB/RpiA_transferase-like"/>
</dbReference>
<dbReference type="PANTHER" id="PTHR43682:SF1">
    <property type="entry name" value="LACTATE UTILIZATION PROTEIN C"/>
    <property type="match status" value="1"/>
</dbReference>
<evidence type="ECO:0000313" key="2">
    <source>
        <dbReference type="EMBL" id="MEU8134674.1"/>
    </source>
</evidence>
<dbReference type="Gene3D" id="3.40.50.10420">
    <property type="entry name" value="NagB/RpiA/CoA transferase-like"/>
    <property type="match status" value="1"/>
</dbReference>
<dbReference type="PANTHER" id="PTHR43682">
    <property type="entry name" value="LACTATE UTILIZATION PROTEIN C"/>
    <property type="match status" value="1"/>
</dbReference>